<dbReference type="InterPro" id="IPR048342">
    <property type="entry name" value="DUF1285_C"/>
</dbReference>
<dbReference type="EMBL" id="CAAJGR010000020">
    <property type="protein sequence ID" value="VHO06010.1"/>
    <property type="molecule type" value="Genomic_DNA"/>
</dbReference>
<dbReference type="InterPro" id="IPR048341">
    <property type="entry name" value="DUF1285_N"/>
</dbReference>
<organism evidence="3">
    <name type="scientific">Rheinheimera sp. BAL341</name>
    <dbReference type="NCBI Taxonomy" id="1708203"/>
    <lineage>
        <taxon>Bacteria</taxon>
        <taxon>Pseudomonadati</taxon>
        <taxon>Pseudomonadota</taxon>
        <taxon>Gammaproteobacteria</taxon>
        <taxon>Chromatiales</taxon>
        <taxon>Chromatiaceae</taxon>
        <taxon>Rheinheimera</taxon>
    </lineage>
</organism>
<feature type="domain" description="DUF1285" evidence="1">
    <location>
        <begin position="16"/>
        <end position="82"/>
    </location>
</feature>
<accession>A0A486XU12</accession>
<evidence type="ECO:0000313" key="3">
    <source>
        <dbReference type="EMBL" id="VHO06010.1"/>
    </source>
</evidence>
<dbReference type="Pfam" id="PF21028">
    <property type="entry name" value="DUF1285_C"/>
    <property type="match status" value="1"/>
</dbReference>
<name>A0A486XU12_9GAMM</name>
<dbReference type="InterPro" id="IPR010707">
    <property type="entry name" value="DUF1285"/>
</dbReference>
<dbReference type="PIRSF" id="PIRSF029557">
    <property type="entry name" value="UCP029557"/>
    <property type="match status" value="1"/>
</dbReference>
<gene>
    <name evidence="3" type="ORF">BAL341_3079</name>
</gene>
<dbReference type="AlphaFoldDB" id="A0A486XU12"/>
<dbReference type="Gene3D" id="2.30.270.10">
    <property type="entry name" value="duf1285 protein"/>
    <property type="match status" value="1"/>
</dbReference>
<evidence type="ECO:0000259" key="1">
    <source>
        <dbReference type="Pfam" id="PF06938"/>
    </source>
</evidence>
<dbReference type="Gene3D" id="3.10.540.10">
    <property type="entry name" value="duf1285 like domain"/>
    <property type="match status" value="1"/>
</dbReference>
<proteinExistence type="predicted"/>
<evidence type="ECO:0000259" key="2">
    <source>
        <dbReference type="Pfam" id="PF21028"/>
    </source>
</evidence>
<feature type="domain" description="DUF1285" evidence="2">
    <location>
        <begin position="83"/>
        <end position="175"/>
    </location>
</feature>
<reference evidence="3" key="1">
    <citation type="submission" date="2019-04" db="EMBL/GenBank/DDBJ databases">
        <authorList>
            <person name="Brambilla D."/>
        </authorList>
    </citation>
    <scope>NUCLEOTIDE SEQUENCE</scope>
    <source>
        <strain evidence="3">BAL1</strain>
    </source>
</reference>
<sequence>MDLAALQQQLQHTDLAPVESWQPPFCGDIPIHIDAEANWHYQGSKIQRPALVKLFASVLLQQHGEYFLQTPVEKVRISVADAPFLVTDWCWQGTDTGPALQLTTNLQHQLVVSPRYPLLMQADPQQQHLPYLQLWRGLKAKLSRNVYYQLAEQTSAVSCNRQLHYQLKSAGYPFSFAICNADTGR</sequence>
<protein>
    <submittedName>
        <fullName evidence="3">FIG003620: Proteophosphoglycan</fullName>
    </submittedName>
</protein>
<dbReference type="InterPro" id="IPR023361">
    <property type="entry name" value="DUF1285_beta_roll_sf"/>
</dbReference>
<dbReference type="Pfam" id="PF06938">
    <property type="entry name" value="DUF1285_N"/>
    <property type="match status" value="1"/>
</dbReference>